<name>A0A7W1X8H9_9BACL</name>
<evidence type="ECO:0000313" key="1">
    <source>
        <dbReference type="EMBL" id="MBA4542027.1"/>
    </source>
</evidence>
<comment type="caution">
    <text evidence="1">The sequence shown here is derived from an EMBL/GenBank/DDBJ whole genome shotgun (WGS) entry which is preliminary data.</text>
</comment>
<dbReference type="RefSeq" id="WP_033099430.1">
    <property type="nucleotide sequence ID" value="NZ_JACEIP010000004.1"/>
</dbReference>
<keyword evidence="2" id="KW-1185">Reference proteome</keyword>
<dbReference type="Proteomes" id="UP000530514">
    <property type="component" value="Unassembled WGS sequence"/>
</dbReference>
<protein>
    <submittedName>
        <fullName evidence="1">Uncharacterized protein</fullName>
    </submittedName>
</protein>
<reference evidence="1 2" key="1">
    <citation type="submission" date="2020-07" db="EMBL/GenBank/DDBJ databases">
        <authorList>
            <person name="Feng H."/>
        </authorList>
    </citation>
    <scope>NUCLEOTIDE SEQUENCE [LARGE SCALE GENOMIC DNA]</scope>
    <source>
        <strain evidence="2">s-11</strain>
    </source>
</reference>
<proteinExistence type="predicted"/>
<accession>A0A7W1X8H9</accession>
<organism evidence="1 2">
    <name type="scientific">Thermoactinomyces daqus</name>
    <dbReference type="NCBI Taxonomy" id="1329516"/>
    <lineage>
        <taxon>Bacteria</taxon>
        <taxon>Bacillati</taxon>
        <taxon>Bacillota</taxon>
        <taxon>Bacilli</taxon>
        <taxon>Bacillales</taxon>
        <taxon>Thermoactinomycetaceae</taxon>
        <taxon>Thermoactinomyces</taxon>
    </lineage>
</organism>
<gene>
    <name evidence="1" type="ORF">H1164_03810</name>
</gene>
<evidence type="ECO:0000313" key="2">
    <source>
        <dbReference type="Proteomes" id="UP000530514"/>
    </source>
</evidence>
<sequence length="99" mass="10904">MKPTILTGADMFPLKKGDLAILKHTYFALKGDMKPSYSPAYVGFGGKKPREENKSPIYPEQVVAVVRPGWRLSSAFISGDTVEETIEKAWENRKGGDAS</sequence>
<dbReference type="EMBL" id="JACEIP010000004">
    <property type="protein sequence ID" value="MBA4542027.1"/>
    <property type="molecule type" value="Genomic_DNA"/>
</dbReference>
<dbReference type="AlphaFoldDB" id="A0A7W1X8H9"/>